<name>A0A4D4KSM1_STRVO</name>
<dbReference type="OrthoDB" id="162563at2"/>
<dbReference type="AlphaFoldDB" id="A0A4D4KSM1"/>
<organism evidence="1 2">
    <name type="scientific">Streptomyces violaceusniger</name>
    <dbReference type="NCBI Taxonomy" id="68280"/>
    <lineage>
        <taxon>Bacteria</taxon>
        <taxon>Bacillati</taxon>
        <taxon>Actinomycetota</taxon>
        <taxon>Actinomycetes</taxon>
        <taxon>Kitasatosporales</taxon>
        <taxon>Streptomycetaceae</taxon>
        <taxon>Streptomyces</taxon>
        <taxon>Streptomyces violaceusniger group</taxon>
    </lineage>
</organism>
<evidence type="ECO:0000313" key="1">
    <source>
        <dbReference type="EMBL" id="GDY51184.1"/>
    </source>
</evidence>
<evidence type="ECO:0008006" key="3">
    <source>
        <dbReference type="Google" id="ProtNLM"/>
    </source>
</evidence>
<accession>A0A4D4KSM1</accession>
<evidence type="ECO:0000313" key="2">
    <source>
        <dbReference type="Proteomes" id="UP000301309"/>
    </source>
</evidence>
<keyword evidence="2" id="KW-1185">Reference proteome</keyword>
<sequence>MATWSPEALERIADADELRIAPRRGDGTLREPTTIWVVRDGDDLYIRSWRGTAGTWWNTAHTHRAGHISAGGVEADVTFTPVDDAAVNDRVDGAYRVKYGRYSGYVEPMVAEQARATTLRLTARS</sequence>
<gene>
    <name evidence="1" type="ORF">SVIO_018070</name>
</gene>
<reference evidence="1 2" key="1">
    <citation type="journal article" date="2020" name="Int. J. Syst. Evol. Microbiol.">
        <title>Reclassification of Streptomyces castelarensis and Streptomyces sporoclivatus as later heterotypic synonyms of Streptomyces antimycoticus.</title>
        <authorList>
            <person name="Komaki H."/>
            <person name="Tamura T."/>
        </authorList>
    </citation>
    <scope>NUCLEOTIDE SEQUENCE [LARGE SCALE GENOMIC DNA]</scope>
    <source>
        <strain evidence="1 2">NBRC 13459</strain>
    </source>
</reference>
<protein>
    <recommendedName>
        <fullName evidence="3">DUF2255 domain-containing protein</fullName>
    </recommendedName>
</protein>
<comment type="caution">
    <text evidence="1">The sequence shown here is derived from an EMBL/GenBank/DDBJ whole genome shotgun (WGS) entry which is preliminary data.</text>
</comment>
<dbReference type="Pfam" id="PF10012">
    <property type="entry name" value="DUF2255"/>
    <property type="match status" value="1"/>
</dbReference>
<proteinExistence type="predicted"/>
<dbReference type="Proteomes" id="UP000301309">
    <property type="component" value="Unassembled WGS sequence"/>
</dbReference>
<dbReference type="EMBL" id="BJHW01000001">
    <property type="protein sequence ID" value="GDY51184.1"/>
    <property type="molecule type" value="Genomic_DNA"/>
</dbReference>
<dbReference type="InterPro" id="IPR016888">
    <property type="entry name" value="UCP028498"/>
</dbReference>
<dbReference type="RefSeq" id="WP_137976640.1">
    <property type="nucleotide sequence ID" value="NZ_BAAASO010000006.1"/>
</dbReference>